<evidence type="ECO:0000313" key="2">
    <source>
        <dbReference type="Proteomes" id="UP000230214"/>
    </source>
</evidence>
<dbReference type="PANTHER" id="PTHR31362:SF0">
    <property type="entry name" value="EXOSTOSIN DOMAIN-CONTAINING PROTEIN-RELATED"/>
    <property type="match status" value="1"/>
</dbReference>
<organism evidence="1 2">
    <name type="scientific">candidate division WWE3 bacterium CG10_big_fil_rev_8_21_14_0_10_32_10</name>
    <dbReference type="NCBI Taxonomy" id="1975090"/>
    <lineage>
        <taxon>Bacteria</taxon>
        <taxon>Katanobacteria</taxon>
    </lineage>
</organism>
<name>A0A2H0RAP6_UNCKA</name>
<evidence type="ECO:0000313" key="1">
    <source>
        <dbReference type="EMBL" id="PIR43599.1"/>
    </source>
</evidence>
<evidence type="ECO:0008006" key="3">
    <source>
        <dbReference type="Google" id="ProtNLM"/>
    </source>
</evidence>
<dbReference type="InterPro" id="IPR005049">
    <property type="entry name" value="STL-like"/>
</dbReference>
<reference evidence="1 2" key="1">
    <citation type="submission" date="2017-09" db="EMBL/GenBank/DDBJ databases">
        <title>Depth-based differentiation of microbial function through sediment-hosted aquifers and enrichment of novel symbionts in the deep terrestrial subsurface.</title>
        <authorList>
            <person name="Probst A.J."/>
            <person name="Ladd B."/>
            <person name="Jarett J.K."/>
            <person name="Geller-Mcgrath D.E."/>
            <person name="Sieber C.M."/>
            <person name="Emerson J.B."/>
            <person name="Anantharaman K."/>
            <person name="Thomas B.C."/>
            <person name="Malmstrom R."/>
            <person name="Stieglmeier M."/>
            <person name="Klingl A."/>
            <person name="Woyke T."/>
            <person name="Ryan C.M."/>
            <person name="Banfield J.F."/>
        </authorList>
    </citation>
    <scope>NUCLEOTIDE SEQUENCE [LARGE SCALE GENOMIC DNA]</scope>
    <source>
        <strain evidence="1">CG10_big_fil_rev_8_21_14_0_10_32_10</strain>
    </source>
</reference>
<sequence length="309" mass="36655">MKKYIVTTTIYPPSRATLEFCKKKDWGFIIVGDTKTPHDEYRKLEKKYKQVIYLSPEDQEKKYKKLSDTIGWKCIMRRNIGFVEAYNLGATIVATIDDDNIPYEDWGKNLYVNKEIILDYYETELTAFDPLSVTSSNQVWHRGYPIQLLQKRYEFIYKGKVKRKVLVQADLWDGDPDIDAMARLSFRPIVNYSDVLGPYCSNKISPFNSQNTFLSREVLPYYAVIPYVGRMDDIWGGYIMQHYFPNSVIYNKATVYQDRNEQDLITNLEKEVIGYRNTLNLLEDLKNYKKYLPDESKKFYEVYRKEFKK</sequence>
<gene>
    <name evidence="1" type="ORF">COV24_02125</name>
</gene>
<dbReference type="PANTHER" id="PTHR31362">
    <property type="entry name" value="GLYCOSYLTRANSFERASE STELLO1-RELATED"/>
    <property type="match status" value="1"/>
</dbReference>
<dbReference type="AlphaFoldDB" id="A0A2H0RAP6"/>
<comment type="caution">
    <text evidence="1">The sequence shown here is derived from an EMBL/GenBank/DDBJ whole genome shotgun (WGS) entry which is preliminary data.</text>
</comment>
<dbReference type="EMBL" id="PCXU01000018">
    <property type="protein sequence ID" value="PIR43599.1"/>
    <property type="molecule type" value="Genomic_DNA"/>
</dbReference>
<dbReference type="Proteomes" id="UP000230214">
    <property type="component" value="Unassembled WGS sequence"/>
</dbReference>
<accession>A0A2H0RAP6</accession>
<proteinExistence type="predicted"/>
<protein>
    <recommendedName>
        <fullName evidence="3">Glycosyltransferase 2-like domain-containing protein</fullName>
    </recommendedName>
</protein>